<keyword evidence="2" id="KW-1003">Cell membrane</keyword>
<dbReference type="SMART" id="SM00267">
    <property type="entry name" value="GGDEF"/>
    <property type="match status" value="1"/>
</dbReference>
<reference evidence="8 9" key="1">
    <citation type="submission" date="2024-04" db="EMBL/GenBank/DDBJ databases">
        <title>draft genome sequnece of Paenibacillus filicis.</title>
        <authorList>
            <person name="Kim D.-U."/>
        </authorList>
    </citation>
    <scope>NUCLEOTIDE SEQUENCE [LARGE SCALE GENOMIC DNA]</scope>
    <source>
        <strain evidence="8 9">KACC14197</strain>
    </source>
</reference>
<dbReference type="CDD" id="cd12912">
    <property type="entry name" value="PDC2_MCP_like"/>
    <property type="match status" value="1"/>
</dbReference>
<dbReference type="CDD" id="cd01949">
    <property type="entry name" value="GGDEF"/>
    <property type="match status" value="1"/>
</dbReference>
<evidence type="ECO:0000256" key="4">
    <source>
        <dbReference type="ARBA" id="ARBA00022989"/>
    </source>
</evidence>
<evidence type="ECO:0000256" key="3">
    <source>
        <dbReference type="ARBA" id="ARBA00022692"/>
    </source>
</evidence>
<dbReference type="NCBIfam" id="TIGR00254">
    <property type="entry name" value="GGDEF"/>
    <property type="match status" value="1"/>
</dbReference>
<protein>
    <submittedName>
        <fullName evidence="8">Sensor domain-containing diguanylate cyclase</fullName>
        <ecNumber evidence="8">2.7.7.65</ecNumber>
    </submittedName>
</protein>
<comment type="subcellular location">
    <subcellularLocation>
        <location evidence="1">Cell membrane</location>
        <topology evidence="1">Multi-pass membrane protein</topology>
    </subcellularLocation>
</comment>
<dbReference type="InterPro" id="IPR029151">
    <property type="entry name" value="Sensor-like_sf"/>
</dbReference>
<dbReference type="EC" id="2.7.7.65" evidence="8"/>
<sequence length="526" mass="57864">MRWVRNLRTKRIRLVYLIIGLVIASMLGTTCIQTAVGFRSDLQSLSRTTLSLNMESAAKMSATMDSLITSMNANLKTTAESLSQQPQEPQQVLEYLDLMRASGGYFNSMFLTDPEGVVTHISPLSVGIMGQRLTTEAVQDSLSLRRPYISKPYRAVTGRMIVLMTYPLFDASGTYAGMVGGSIYLQEFNVLNSILGISSANASGSYAYVVDYAGNLIYHPAPGRLGQNVNANKVVQQLLQGLGGSSDVINTQGHRFLAGYSPVPKVGWGIVVQSPYEGVYEAALQTALRQILYSLPFWLLFLLGAILIARMLTVPFTVLSEAAEHISKGHPVSGPPFHSHWNYEANQLNNTIMLAMQGLQDQAEEYAAQAKTDPLTGLTNRRTMDSYTGLWVKERRPFGMMALDIDRFKSVNDTYGHQTGDEVLKMLASRMIAATEPTDICCRYGGEEFIILLPDTSLEEVYRRAESIRSSMATSASPTGKPVTVSIGIAGYPSDSTNIQELFQFADRALYQAKQSGRNRVVIHAR</sequence>
<dbReference type="CDD" id="cd18773">
    <property type="entry name" value="PDC1_HK_sensor"/>
    <property type="match status" value="1"/>
</dbReference>
<dbReference type="InterPro" id="IPR000160">
    <property type="entry name" value="GGDEF_dom"/>
</dbReference>
<organism evidence="8 9">
    <name type="scientific">Paenibacillus filicis</name>
    <dbReference type="NCBI Taxonomy" id="669464"/>
    <lineage>
        <taxon>Bacteria</taxon>
        <taxon>Bacillati</taxon>
        <taxon>Bacillota</taxon>
        <taxon>Bacilli</taxon>
        <taxon>Bacillales</taxon>
        <taxon>Paenibacillaceae</taxon>
        <taxon>Paenibacillus</taxon>
    </lineage>
</organism>
<proteinExistence type="predicted"/>
<evidence type="ECO:0000256" key="6">
    <source>
        <dbReference type="SAM" id="Phobius"/>
    </source>
</evidence>
<dbReference type="Pfam" id="PF00990">
    <property type="entry name" value="GGDEF"/>
    <property type="match status" value="1"/>
</dbReference>
<evidence type="ECO:0000256" key="5">
    <source>
        <dbReference type="ARBA" id="ARBA00023136"/>
    </source>
</evidence>
<accession>A0ABU9DQP2</accession>
<evidence type="ECO:0000259" key="7">
    <source>
        <dbReference type="PROSITE" id="PS50887"/>
    </source>
</evidence>
<feature type="transmembrane region" description="Helical" evidence="6">
    <location>
        <begin position="12"/>
        <end position="36"/>
    </location>
</feature>
<dbReference type="Gene3D" id="3.30.70.270">
    <property type="match status" value="1"/>
</dbReference>
<keyword evidence="8" id="KW-0808">Transferase</keyword>
<feature type="transmembrane region" description="Helical" evidence="6">
    <location>
        <begin position="295"/>
        <end position="319"/>
    </location>
</feature>
<dbReference type="RefSeq" id="WP_341418302.1">
    <property type="nucleotide sequence ID" value="NZ_JBBPCC010000019.1"/>
</dbReference>
<keyword evidence="8" id="KW-0548">Nucleotidyltransferase</keyword>
<dbReference type="SUPFAM" id="SSF103190">
    <property type="entry name" value="Sensory domain-like"/>
    <property type="match status" value="2"/>
</dbReference>
<dbReference type="InterPro" id="IPR050469">
    <property type="entry name" value="Diguanylate_Cyclase"/>
</dbReference>
<dbReference type="PANTHER" id="PTHR45138">
    <property type="entry name" value="REGULATORY COMPONENTS OF SENSORY TRANSDUCTION SYSTEM"/>
    <property type="match status" value="1"/>
</dbReference>
<keyword evidence="4 6" id="KW-1133">Transmembrane helix</keyword>
<comment type="caution">
    <text evidence="8">The sequence shown here is derived from an EMBL/GenBank/DDBJ whole genome shotgun (WGS) entry which is preliminary data.</text>
</comment>
<dbReference type="SUPFAM" id="SSF55073">
    <property type="entry name" value="Nucleotide cyclase"/>
    <property type="match status" value="1"/>
</dbReference>
<dbReference type="Pfam" id="PF02743">
    <property type="entry name" value="dCache_1"/>
    <property type="match status" value="1"/>
</dbReference>
<dbReference type="GO" id="GO:0052621">
    <property type="term" value="F:diguanylate cyclase activity"/>
    <property type="evidence" value="ECO:0007669"/>
    <property type="project" value="UniProtKB-EC"/>
</dbReference>
<evidence type="ECO:0000313" key="8">
    <source>
        <dbReference type="EMBL" id="MEK8131171.1"/>
    </source>
</evidence>
<evidence type="ECO:0000256" key="1">
    <source>
        <dbReference type="ARBA" id="ARBA00004651"/>
    </source>
</evidence>
<dbReference type="Gene3D" id="3.30.450.20">
    <property type="entry name" value="PAS domain"/>
    <property type="match status" value="1"/>
</dbReference>
<keyword evidence="3 6" id="KW-0812">Transmembrane</keyword>
<dbReference type="PANTHER" id="PTHR45138:SF9">
    <property type="entry name" value="DIGUANYLATE CYCLASE DGCM-RELATED"/>
    <property type="match status" value="1"/>
</dbReference>
<dbReference type="InterPro" id="IPR033479">
    <property type="entry name" value="dCache_1"/>
</dbReference>
<gene>
    <name evidence="8" type="ORF">WMW72_25015</name>
</gene>
<dbReference type="EMBL" id="JBBPCC010000019">
    <property type="protein sequence ID" value="MEK8131171.1"/>
    <property type="molecule type" value="Genomic_DNA"/>
</dbReference>
<dbReference type="Proteomes" id="UP001469365">
    <property type="component" value="Unassembled WGS sequence"/>
</dbReference>
<dbReference type="PROSITE" id="PS50887">
    <property type="entry name" value="GGDEF"/>
    <property type="match status" value="1"/>
</dbReference>
<feature type="domain" description="GGDEF" evidence="7">
    <location>
        <begin position="396"/>
        <end position="526"/>
    </location>
</feature>
<name>A0ABU9DQP2_9BACL</name>
<evidence type="ECO:0000256" key="2">
    <source>
        <dbReference type="ARBA" id="ARBA00022475"/>
    </source>
</evidence>
<dbReference type="InterPro" id="IPR029787">
    <property type="entry name" value="Nucleotide_cyclase"/>
</dbReference>
<dbReference type="InterPro" id="IPR043128">
    <property type="entry name" value="Rev_trsase/Diguanyl_cyclase"/>
</dbReference>
<keyword evidence="5 6" id="KW-0472">Membrane</keyword>
<evidence type="ECO:0000313" key="9">
    <source>
        <dbReference type="Proteomes" id="UP001469365"/>
    </source>
</evidence>
<keyword evidence="9" id="KW-1185">Reference proteome</keyword>